<feature type="region of interest" description="Disordered" evidence="1">
    <location>
        <begin position="958"/>
        <end position="1000"/>
    </location>
</feature>
<feature type="compositionally biased region" description="Pro residues" evidence="1">
    <location>
        <begin position="831"/>
        <end position="840"/>
    </location>
</feature>
<accession>A0AAV9H6D4</accession>
<comment type="caution">
    <text evidence="2">The sequence shown here is derived from an EMBL/GenBank/DDBJ whole genome shotgun (WGS) entry which is preliminary data.</text>
</comment>
<reference evidence="2" key="1">
    <citation type="journal article" date="2023" name="Mol. Phylogenet. Evol.">
        <title>Genome-scale phylogeny and comparative genomics of the fungal order Sordariales.</title>
        <authorList>
            <person name="Hensen N."/>
            <person name="Bonometti L."/>
            <person name="Westerberg I."/>
            <person name="Brannstrom I.O."/>
            <person name="Guillou S."/>
            <person name="Cros-Aarteil S."/>
            <person name="Calhoun S."/>
            <person name="Haridas S."/>
            <person name="Kuo A."/>
            <person name="Mondo S."/>
            <person name="Pangilinan J."/>
            <person name="Riley R."/>
            <person name="LaButti K."/>
            <person name="Andreopoulos B."/>
            <person name="Lipzen A."/>
            <person name="Chen C."/>
            <person name="Yan M."/>
            <person name="Daum C."/>
            <person name="Ng V."/>
            <person name="Clum A."/>
            <person name="Steindorff A."/>
            <person name="Ohm R.A."/>
            <person name="Martin F."/>
            <person name="Silar P."/>
            <person name="Natvig D.O."/>
            <person name="Lalanne C."/>
            <person name="Gautier V."/>
            <person name="Ament-Velasquez S.L."/>
            <person name="Kruys A."/>
            <person name="Hutchinson M.I."/>
            <person name="Powell A.J."/>
            <person name="Barry K."/>
            <person name="Miller A.N."/>
            <person name="Grigoriev I.V."/>
            <person name="Debuchy R."/>
            <person name="Gladieux P."/>
            <person name="Hiltunen Thoren M."/>
            <person name="Johannesson H."/>
        </authorList>
    </citation>
    <scope>NUCLEOTIDE SEQUENCE</scope>
    <source>
        <strain evidence="2">PSN243</strain>
    </source>
</reference>
<gene>
    <name evidence="2" type="ORF">QBC34DRAFT_287863</name>
</gene>
<dbReference type="EMBL" id="MU865913">
    <property type="protein sequence ID" value="KAK4455834.1"/>
    <property type="molecule type" value="Genomic_DNA"/>
</dbReference>
<feature type="region of interest" description="Disordered" evidence="1">
    <location>
        <begin position="713"/>
        <end position="778"/>
    </location>
</feature>
<feature type="region of interest" description="Disordered" evidence="1">
    <location>
        <begin position="300"/>
        <end position="350"/>
    </location>
</feature>
<sequence>MSHLNYQPADLSEADDAPDDVPVAHERPTRGRGRGRGRVYRGKGKIAKPAPTKPVGTGRGRRHKVYESARAQAAHERIQELKTAFATVVKVVKPATQEIADRSVNELLQDPHLIKKVPEFDNIQSFLRTRLADAKKTLNLQLKAGKDMAKHVFEGQNQIVLEAYTRSVVELCDERYDQLMMELDILEYLHDNKLPVDLPGVTDDGEYLFKQISQKQYDEQSGPYVEYRDGVEVPFHGKTVGELLTKEYQLPEIESPKRKADGQPDGQPTSKMAATAENGESVPSLPRHVSGLLSAVEALDERASTPAESSSNAPTPAPEPADAPSPGNADHVPNSSDQMPLDGLEIPLPRYTTGPDEYGVRIITRKPTRLDIPNNRIAVPNIFEWDDLDIGFRDSANCVQKGATKAKRGKYLGKPGSNFMFIDRRVGTWDSTQSAGDFDEALLKKHALHPTLGIVLPISINEEEPPRPFVSGWKSTVLVSPRGEIVHASRTIPLAKRDEKAKALYTKLQMRKLMREFCEKENIAEENVAPTDEQREAHRRSVLTARGIDPDAVRPLPSPEIKDNAEVTPEDTKAFSTFVEDAISAASVLDAEEDAARSAQPKRPTTSSRPYDAIRDVFTESASATEARTQQTNIPPQPLDTMNLSLLADMAEQERKHDSVYEQPTAYEQPGYTQPREFYNPPEGASQLAYPPHMEQPSQDLARNNDFLRTALNPPPTEYHPPSDYAASALGQSPMQGQRAPFSGAVPGKGLPALRPVRGLSADGTPLPEPHGSPAPQHLGMVVSNSGTFYPPAPSRPFHSGYVLQEPGVVHGLQQPPMQPQPLSIPMGPLQAPPLAPPAPEGMSPYTLSPPPYHGGVPLAPAPVMQQPGTPSQMSPIAPPLQQTQPTSAPSPRSRPGSSSAASSSGAGPGPTATSGAGSSKYRKLEPAPTPPHRLGYPGNGQELRTVPFDYREAIKDYSAIEAPPRHGPTHIRGWTHNNLKKTSVSAGSSGNRKPDDEAS</sequence>
<proteinExistence type="predicted"/>
<feature type="region of interest" description="Disordered" evidence="1">
    <location>
        <begin position="811"/>
        <end position="944"/>
    </location>
</feature>
<feature type="compositionally biased region" description="Polar residues" evidence="1">
    <location>
        <begin position="867"/>
        <end position="885"/>
    </location>
</feature>
<keyword evidence="3" id="KW-1185">Reference proteome</keyword>
<protein>
    <submittedName>
        <fullName evidence="2">Uncharacterized protein</fullName>
    </submittedName>
</protein>
<evidence type="ECO:0000313" key="3">
    <source>
        <dbReference type="Proteomes" id="UP001321760"/>
    </source>
</evidence>
<feature type="region of interest" description="Disordered" evidence="1">
    <location>
        <begin position="1"/>
        <end position="62"/>
    </location>
</feature>
<feature type="region of interest" description="Disordered" evidence="1">
    <location>
        <begin position="592"/>
        <end position="611"/>
    </location>
</feature>
<feature type="region of interest" description="Disordered" evidence="1">
    <location>
        <begin position="250"/>
        <end position="286"/>
    </location>
</feature>
<dbReference type="Proteomes" id="UP001321760">
    <property type="component" value="Unassembled WGS sequence"/>
</dbReference>
<evidence type="ECO:0000313" key="2">
    <source>
        <dbReference type="EMBL" id="KAK4455834.1"/>
    </source>
</evidence>
<dbReference type="AlphaFoldDB" id="A0AAV9H6D4"/>
<name>A0AAV9H6D4_9PEZI</name>
<feature type="compositionally biased region" description="Polar residues" evidence="1">
    <location>
        <begin position="976"/>
        <end position="992"/>
    </location>
</feature>
<organism evidence="2 3">
    <name type="scientific">Podospora aff. communis PSN243</name>
    <dbReference type="NCBI Taxonomy" id="3040156"/>
    <lineage>
        <taxon>Eukaryota</taxon>
        <taxon>Fungi</taxon>
        <taxon>Dikarya</taxon>
        <taxon>Ascomycota</taxon>
        <taxon>Pezizomycotina</taxon>
        <taxon>Sordariomycetes</taxon>
        <taxon>Sordariomycetidae</taxon>
        <taxon>Sordariales</taxon>
        <taxon>Podosporaceae</taxon>
        <taxon>Podospora</taxon>
    </lineage>
</organism>
<feature type="compositionally biased region" description="Basic residues" evidence="1">
    <location>
        <begin position="30"/>
        <end position="46"/>
    </location>
</feature>
<evidence type="ECO:0000256" key="1">
    <source>
        <dbReference type="SAM" id="MobiDB-lite"/>
    </source>
</evidence>
<feature type="compositionally biased region" description="Low complexity" evidence="1">
    <location>
        <begin position="886"/>
        <end position="920"/>
    </location>
</feature>
<reference evidence="2" key="2">
    <citation type="submission" date="2023-05" db="EMBL/GenBank/DDBJ databases">
        <authorList>
            <consortium name="Lawrence Berkeley National Laboratory"/>
            <person name="Steindorff A."/>
            <person name="Hensen N."/>
            <person name="Bonometti L."/>
            <person name="Westerberg I."/>
            <person name="Brannstrom I.O."/>
            <person name="Guillou S."/>
            <person name="Cros-Aarteil S."/>
            <person name="Calhoun S."/>
            <person name="Haridas S."/>
            <person name="Kuo A."/>
            <person name="Mondo S."/>
            <person name="Pangilinan J."/>
            <person name="Riley R."/>
            <person name="Labutti K."/>
            <person name="Andreopoulos B."/>
            <person name="Lipzen A."/>
            <person name="Chen C."/>
            <person name="Yanf M."/>
            <person name="Daum C."/>
            <person name="Ng V."/>
            <person name="Clum A."/>
            <person name="Ohm R."/>
            <person name="Martin F."/>
            <person name="Silar P."/>
            <person name="Natvig D."/>
            <person name="Lalanne C."/>
            <person name="Gautier V."/>
            <person name="Ament-Velasquez S.L."/>
            <person name="Kruys A."/>
            <person name="Hutchinson M.I."/>
            <person name="Powell A.J."/>
            <person name="Barry K."/>
            <person name="Miller A.N."/>
            <person name="Grigoriev I.V."/>
            <person name="Debuchy R."/>
            <person name="Gladieux P."/>
            <person name="Thoren M.H."/>
            <person name="Johannesson H."/>
        </authorList>
    </citation>
    <scope>NUCLEOTIDE SEQUENCE</scope>
    <source>
        <strain evidence="2">PSN243</strain>
    </source>
</reference>